<keyword evidence="4" id="KW-1185">Reference proteome</keyword>
<dbReference type="Gene3D" id="3.40.50.150">
    <property type="entry name" value="Vaccinia Virus protein VP39"/>
    <property type="match status" value="1"/>
</dbReference>
<feature type="domain" description="Methyltransferase" evidence="2">
    <location>
        <begin position="77"/>
        <end position="176"/>
    </location>
</feature>
<dbReference type="AlphaFoldDB" id="A0A0C3L9G9"/>
<dbReference type="InterPro" id="IPR025714">
    <property type="entry name" value="Methyltranfer_dom"/>
</dbReference>
<evidence type="ECO:0000313" key="3">
    <source>
        <dbReference type="EMBL" id="KIO30533.1"/>
    </source>
</evidence>
<feature type="region of interest" description="Disordered" evidence="1">
    <location>
        <begin position="1"/>
        <end position="37"/>
    </location>
</feature>
<dbReference type="STRING" id="1051891.A0A0C3L9G9"/>
<name>A0A0C3L9G9_9AGAM</name>
<dbReference type="Proteomes" id="UP000054248">
    <property type="component" value="Unassembled WGS sequence"/>
</dbReference>
<dbReference type="InterPro" id="IPR029063">
    <property type="entry name" value="SAM-dependent_MTases_sf"/>
</dbReference>
<accession>A0A0C3L9G9</accession>
<organism evidence="3 4">
    <name type="scientific">Tulasnella calospora MUT 4182</name>
    <dbReference type="NCBI Taxonomy" id="1051891"/>
    <lineage>
        <taxon>Eukaryota</taxon>
        <taxon>Fungi</taxon>
        <taxon>Dikarya</taxon>
        <taxon>Basidiomycota</taxon>
        <taxon>Agaricomycotina</taxon>
        <taxon>Agaricomycetes</taxon>
        <taxon>Cantharellales</taxon>
        <taxon>Tulasnellaceae</taxon>
        <taxon>Tulasnella</taxon>
    </lineage>
</organism>
<evidence type="ECO:0000256" key="1">
    <source>
        <dbReference type="SAM" id="MobiDB-lite"/>
    </source>
</evidence>
<dbReference type="SUPFAM" id="SSF53335">
    <property type="entry name" value="S-adenosyl-L-methionine-dependent methyltransferases"/>
    <property type="match status" value="1"/>
</dbReference>
<gene>
    <name evidence="3" type="ORF">M407DRAFT_20421</name>
</gene>
<sequence length="227" mass="25398">MAGANLQKTEIRPSLLSEENQDSGKTPRSGVTLPADGDEHARLDRQHLLHLLYLDGLYPEKELVERTLRPKDPPPGILDVGTGSGRWALEMATKFPHAEVVGLDLVPPVLVTEDEIPINCRFEVDDANLSLDHFEECFDLVHMRSADSGLNDLNGWFYEIARTMRPGGILIIANGSIQQHDADLNPLPLTYPGQPGFSWVQHTWGTVYEGFHDKGNYAVDNPMYWDE</sequence>
<dbReference type="EMBL" id="KN822971">
    <property type="protein sequence ID" value="KIO30533.1"/>
    <property type="molecule type" value="Genomic_DNA"/>
</dbReference>
<protein>
    <recommendedName>
        <fullName evidence="2">Methyltransferase domain-containing protein</fullName>
    </recommendedName>
</protein>
<dbReference type="CDD" id="cd02440">
    <property type="entry name" value="AdoMet_MTases"/>
    <property type="match status" value="1"/>
</dbReference>
<proteinExistence type="predicted"/>
<dbReference type="PANTHER" id="PTHR43591">
    <property type="entry name" value="METHYLTRANSFERASE"/>
    <property type="match status" value="1"/>
</dbReference>
<dbReference type="GO" id="GO:0008168">
    <property type="term" value="F:methyltransferase activity"/>
    <property type="evidence" value="ECO:0007669"/>
    <property type="project" value="TreeGrafter"/>
</dbReference>
<evidence type="ECO:0000313" key="4">
    <source>
        <dbReference type="Proteomes" id="UP000054248"/>
    </source>
</evidence>
<reference evidence="3 4" key="1">
    <citation type="submission" date="2014-04" db="EMBL/GenBank/DDBJ databases">
        <authorList>
            <consortium name="DOE Joint Genome Institute"/>
            <person name="Kuo A."/>
            <person name="Girlanda M."/>
            <person name="Perotto S."/>
            <person name="Kohler A."/>
            <person name="Nagy L.G."/>
            <person name="Floudas D."/>
            <person name="Copeland A."/>
            <person name="Barry K.W."/>
            <person name="Cichocki N."/>
            <person name="Veneault-Fourrey C."/>
            <person name="LaButti K."/>
            <person name="Lindquist E.A."/>
            <person name="Lipzen A."/>
            <person name="Lundell T."/>
            <person name="Morin E."/>
            <person name="Murat C."/>
            <person name="Sun H."/>
            <person name="Tunlid A."/>
            <person name="Henrissat B."/>
            <person name="Grigoriev I.V."/>
            <person name="Hibbett D.S."/>
            <person name="Martin F."/>
            <person name="Nordberg H.P."/>
            <person name="Cantor M.N."/>
            <person name="Hua S.X."/>
        </authorList>
    </citation>
    <scope>NUCLEOTIDE SEQUENCE [LARGE SCALE GENOMIC DNA]</scope>
    <source>
        <strain evidence="3 4">MUT 4182</strain>
    </source>
</reference>
<evidence type="ECO:0000259" key="2">
    <source>
        <dbReference type="Pfam" id="PF13847"/>
    </source>
</evidence>
<dbReference type="HOGENOM" id="CLU_093259_2_0_1"/>
<dbReference type="Pfam" id="PF13847">
    <property type="entry name" value="Methyltransf_31"/>
    <property type="match status" value="1"/>
</dbReference>
<dbReference type="OrthoDB" id="2013972at2759"/>
<dbReference type="PANTHER" id="PTHR43591:SF24">
    <property type="entry name" value="2-METHOXY-6-POLYPRENYL-1,4-BENZOQUINOL METHYLASE, MITOCHONDRIAL"/>
    <property type="match status" value="1"/>
</dbReference>
<reference evidence="4" key="2">
    <citation type="submission" date="2015-01" db="EMBL/GenBank/DDBJ databases">
        <title>Evolutionary Origins and Diversification of the Mycorrhizal Mutualists.</title>
        <authorList>
            <consortium name="DOE Joint Genome Institute"/>
            <consortium name="Mycorrhizal Genomics Consortium"/>
            <person name="Kohler A."/>
            <person name="Kuo A."/>
            <person name="Nagy L.G."/>
            <person name="Floudas D."/>
            <person name="Copeland A."/>
            <person name="Barry K.W."/>
            <person name="Cichocki N."/>
            <person name="Veneault-Fourrey C."/>
            <person name="LaButti K."/>
            <person name="Lindquist E.A."/>
            <person name="Lipzen A."/>
            <person name="Lundell T."/>
            <person name="Morin E."/>
            <person name="Murat C."/>
            <person name="Riley R."/>
            <person name="Ohm R."/>
            <person name="Sun H."/>
            <person name="Tunlid A."/>
            <person name="Henrissat B."/>
            <person name="Grigoriev I.V."/>
            <person name="Hibbett D.S."/>
            <person name="Martin F."/>
        </authorList>
    </citation>
    <scope>NUCLEOTIDE SEQUENCE [LARGE SCALE GENOMIC DNA]</scope>
    <source>
        <strain evidence="4">MUT 4182</strain>
    </source>
</reference>